<comment type="caution">
    <text evidence="2">The sequence shown here is derived from an EMBL/GenBank/DDBJ whole genome shotgun (WGS) entry which is preliminary data.</text>
</comment>
<evidence type="ECO:0000313" key="2">
    <source>
        <dbReference type="EMBL" id="MBJ2172765.1"/>
    </source>
</evidence>
<reference evidence="2 3" key="1">
    <citation type="submission" date="2020-12" db="EMBL/GenBank/DDBJ databases">
        <title>Aureibaculum luteum sp. nov. and Aureibaculum flavum sp. nov., novel members of the family Flavobacteriaceae isolated from Antarctic intertidal sediments.</title>
        <authorList>
            <person name="He X."/>
            <person name="Zhang X."/>
        </authorList>
    </citation>
    <scope>NUCLEOTIDE SEQUENCE [LARGE SCALE GENOMIC DNA]</scope>
    <source>
        <strain evidence="2 3">A20</strain>
    </source>
</reference>
<keyword evidence="3" id="KW-1185">Reference proteome</keyword>
<feature type="chain" id="PRO_5046816024" evidence="1">
    <location>
        <begin position="20"/>
        <end position="321"/>
    </location>
</feature>
<name>A0ABS0WLB9_9FLAO</name>
<evidence type="ECO:0000313" key="3">
    <source>
        <dbReference type="Proteomes" id="UP000623301"/>
    </source>
</evidence>
<gene>
    <name evidence="2" type="ORF">JBL43_00855</name>
</gene>
<feature type="signal peptide" evidence="1">
    <location>
        <begin position="1"/>
        <end position="19"/>
    </location>
</feature>
<dbReference type="EMBL" id="JAEHFJ010000001">
    <property type="protein sequence ID" value="MBJ2172765.1"/>
    <property type="molecule type" value="Genomic_DNA"/>
</dbReference>
<protein>
    <submittedName>
        <fullName evidence="2">Type IX secretion system membrane protein PorP/SprF</fullName>
    </submittedName>
</protein>
<keyword evidence="1" id="KW-0732">Signal</keyword>
<dbReference type="NCBIfam" id="TIGR03519">
    <property type="entry name" value="T9SS_PorP_fam"/>
    <property type="match status" value="1"/>
</dbReference>
<accession>A0ABS0WLB9</accession>
<dbReference type="Proteomes" id="UP000623301">
    <property type="component" value="Unassembled WGS sequence"/>
</dbReference>
<dbReference type="RefSeq" id="WP_198839604.1">
    <property type="nucleotide sequence ID" value="NZ_JAEHFJ010000001.1"/>
</dbReference>
<dbReference type="InterPro" id="IPR019861">
    <property type="entry name" value="PorP/SprF_Bacteroidetes"/>
</dbReference>
<proteinExistence type="predicted"/>
<organism evidence="2 3">
    <name type="scientific">Aureibaculum flavum</name>
    <dbReference type="NCBI Taxonomy" id="2795986"/>
    <lineage>
        <taxon>Bacteria</taxon>
        <taxon>Pseudomonadati</taxon>
        <taxon>Bacteroidota</taxon>
        <taxon>Flavobacteriia</taxon>
        <taxon>Flavobacteriales</taxon>
        <taxon>Flavobacteriaceae</taxon>
        <taxon>Aureibaculum</taxon>
    </lineage>
</organism>
<sequence>MKKYIYTVMLFAFTIMANSQELKLSPYSQYLVENTFVISPAYAGIDDVHKLRLSGVAQWLGVENAPLTQQLSYDTRINENTGVGVILYNDRNGNTKQMGAQLSYAYHLILSEADDEYLSFGLSYKFNHFKIDTDKFDDGTGTGNNDPHVGASESTSNHNFEVGALYRLKNYFVGVNASNILNKETKIFDNSEPVKLRNYYLFTGYTFLSNNDEYEYEPSLFFKYFEGDGRSVSDINFKARKLTDDGYYWAGINTRFLNDQGFKPLSVSPLLGLKKDKMYLGLGYQFNINESIQFGSYGTPLLVLGYDFDAGRYNTSWSSRK</sequence>
<evidence type="ECO:0000256" key="1">
    <source>
        <dbReference type="SAM" id="SignalP"/>
    </source>
</evidence>
<dbReference type="Pfam" id="PF11751">
    <property type="entry name" value="PorP_SprF"/>
    <property type="match status" value="1"/>
</dbReference>